<keyword evidence="2 10" id="KW-0378">Hydrolase</keyword>
<dbReference type="InterPro" id="IPR014017">
    <property type="entry name" value="DNA_helicase_UvrD-like_C"/>
</dbReference>
<evidence type="ECO:0000256" key="4">
    <source>
        <dbReference type="ARBA" id="ARBA00022840"/>
    </source>
</evidence>
<comment type="catalytic activity">
    <reaction evidence="9">
        <text>ATP + H2O = ADP + phosphate + H(+)</text>
        <dbReference type="Rhea" id="RHEA:13065"/>
        <dbReference type="ChEBI" id="CHEBI:15377"/>
        <dbReference type="ChEBI" id="CHEBI:15378"/>
        <dbReference type="ChEBI" id="CHEBI:30616"/>
        <dbReference type="ChEBI" id="CHEBI:43474"/>
        <dbReference type="ChEBI" id="CHEBI:456216"/>
        <dbReference type="EC" id="5.6.2.4"/>
    </reaction>
</comment>
<accession>A0A5B9QQZ7</accession>
<dbReference type="GO" id="GO:0005524">
    <property type="term" value="F:ATP binding"/>
    <property type="evidence" value="ECO:0007669"/>
    <property type="project" value="UniProtKB-UniRule"/>
</dbReference>
<sequence>MQTEFNFEPEEEPALDTANATSEAAKPRRGESAVAVPPYAMPVQELPSLLVRASAGTGKTYRLTGRLINLLMQGAPIESVLATTFTRKAAGEILERVLTTLARAATDESEQALDDLQAQIGSSDVSRLQCTRLLHAIIRYIHRLRIGTLDSLFSQLARSFPFELGLPPGWRLTDENEERWLRGRAIEALLAGSELSEVTSLLSMLTKGEIKRSIAREIDSVVLSAYAVARSCSVDAWETLRPPAAPSDAELTRAAGYLLTAKIGHKSADGNLAKLGASIECREPTQLAGKELLANVKRWADKGQVASYYRKELSDDIVTALLTAYEYVRSDTLGLLAEQSKATGQILQNYDRYITALKQTTRAIAFDDVSVRLANWIDGEPLESIAYRLDGAIEHVLLDEFQDTSPQQWRVLRPLAHRAAVGADAATTDGSPVASRVPSSFFCVGDTKQAIYSWRGGVAAIFDSVDQQIPGVDKDEMSVSYRSSPVITDAVNQVFQNLTRHPLCDHAGHVNDDPSAQAPYEADAVVDFVNKFPPHAANKTDLPGYVCLQTGPECEGKADENTIVQHTYVADQVAELASRMPGRSIGILTRKNATVARLIYLLRSRGVEVSQEGGNPLIDSGAVELMLSALMLTEHPGDGRWWYHVLHSPLVQHPVLAGIEVDPTDKASLGATGLEAASRLRRFFEQRGLVAGIRELAAPLAAVCDASDSLRLRQLLQLAQQFERNPQPRLSDFVDQVREQRVERPQPAQVRVMTVHQAKGLEFDAVVLPELEYALGPSGVRCVARRPSPTDPPDGMLRYLNKASWSFLPESWQRAFGKMAAGAVTETLCLLYVSITRPRNALYMFVHPSSSRGAKSQKNAKMLLYNALDCDADPAAPETTWFESGDPQWYEPLPVPPNKPAAPPTKKIQLQPVPPVPRRNGMVVVRSANTT</sequence>
<protein>
    <recommendedName>
        <fullName evidence="7">DNA 3'-5' helicase</fullName>
        <ecNumber evidence="7">5.6.2.4</ecNumber>
    </recommendedName>
    <alternativeName>
        <fullName evidence="8">DNA 3'-5' helicase II</fullName>
    </alternativeName>
</protein>
<organism evidence="14 15">
    <name type="scientific">Roseimaritima ulvae</name>
    <dbReference type="NCBI Taxonomy" id="980254"/>
    <lineage>
        <taxon>Bacteria</taxon>
        <taxon>Pseudomonadati</taxon>
        <taxon>Planctomycetota</taxon>
        <taxon>Planctomycetia</taxon>
        <taxon>Pirellulales</taxon>
        <taxon>Pirellulaceae</taxon>
        <taxon>Roseimaritima</taxon>
    </lineage>
</organism>
<evidence type="ECO:0000313" key="14">
    <source>
        <dbReference type="EMBL" id="QEG41448.1"/>
    </source>
</evidence>
<dbReference type="EC" id="5.6.2.4" evidence="7"/>
<evidence type="ECO:0000256" key="6">
    <source>
        <dbReference type="ARBA" id="ARBA00034617"/>
    </source>
</evidence>
<feature type="binding site" evidence="10">
    <location>
        <begin position="53"/>
        <end position="60"/>
    </location>
    <ligand>
        <name>ATP</name>
        <dbReference type="ChEBI" id="CHEBI:30616"/>
    </ligand>
</feature>
<evidence type="ECO:0000256" key="7">
    <source>
        <dbReference type="ARBA" id="ARBA00034808"/>
    </source>
</evidence>
<evidence type="ECO:0000256" key="10">
    <source>
        <dbReference type="PROSITE-ProRule" id="PRU00560"/>
    </source>
</evidence>
<gene>
    <name evidence="14" type="primary">addA</name>
    <name evidence="14" type="ORF">UC8_34690</name>
</gene>
<dbReference type="GO" id="GO:0043138">
    <property type="term" value="F:3'-5' DNA helicase activity"/>
    <property type="evidence" value="ECO:0007669"/>
    <property type="project" value="UniProtKB-EC"/>
</dbReference>
<dbReference type="PROSITE" id="PS51217">
    <property type="entry name" value="UVRD_HELICASE_CTER"/>
    <property type="match status" value="1"/>
</dbReference>
<feature type="domain" description="UvrD-like helicase C-terminal" evidence="13">
    <location>
        <begin position="523"/>
        <end position="760"/>
    </location>
</feature>
<dbReference type="SUPFAM" id="SSF52540">
    <property type="entry name" value="P-loop containing nucleoside triphosphate hydrolases"/>
    <property type="match status" value="1"/>
</dbReference>
<dbReference type="Pfam" id="PF00580">
    <property type="entry name" value="UvrD-helicase"/>
    <property type="match status" value="1"/>
</dbReference>
<dbReference type="AlphaFoldDB" id="A0A5B9QQZ7"/>
<dbReference type="GO" id="GO:0005829">
    <property type="term" value="C:cytosol"/>
    <property type="evidence" value="ECO:0007669"/>
    <property type="project" value="TreeGrafter"/>
</dbReference>
<keyword evidence="3 10" id="KW-0347">Helicase</keyword>
<dbReference type="GO" id="GO:0000725">
    <property type="term" value="P:recombinational repair"/>
    <property type="evidence" value="ECO:0007669"/>
    <property type="project" value="TreeGrafter"/>
</dbReference>
<dbReference type="Proteomes" id="UP000325286">
    <property type="component" value="Chromosome"/>
</dbReference>
<evidence type="ECO:0000256" key="8">
    <source>
        <dbReference type="ARBA" id="ARBA00034923"/>
    </source>
</evidence>
<evidence type="ECO:0000256" key="9">
    <source>
        <dbReference type="ARBA" id="ARBA00048988"/>
    </source>
</evidence>
<keyword evidence="15" id="KW-1185">Reference proteome</keyword>
<dbReference type="GO" id="GO:0003677">
    <property type="term" value="F:DNA binding"/>
    <property type="evidence" value="ECO:0007669"/>
    <property type="project" value="InterPro"/>
</dbReference>
<evidence type="ECO:0000259" key="13">
    <source>
        <dbReference type="PROSITE" id="PS51217"/>
    </source>
</evidence>
<dbReference type="PROSITE" id="PS51198">
    <property type="entry name" value="UVRD_HELICASE_ATP_BIND"/>
    <property type="match status" value="1"/>
</dbReference>
<comment type="catalytic activity">
    <reaction evidence="6">
        <text>Couples ATP hydrolysis with the unwinding of duplex DNA by translocating in the 3'-5' direction.</text>
        <dbReference type="EC" id="5.6.2.4"/>
    </reaction>
</comment>
<feature type="compositionally biased region" description="Pro residues" evidence="11">
    <location>
        <begin position="893"/>
        <end position="903"/>
    </location>
</feature>
<dbReference type="PANTHER" id="PTHR11070">
    <property type="entry name" value="UVRD / RECB / PCRA DNA HELICASE FAMILY MEMBER"/>
    <property type="match status" value="1"/>
</dbReference>
<dbReference type="GO" id="GO:0033202">
    <property type="term" value="C:DNA helicase complex"/>
    <property type="evidence" value="ECO:0007669"/>
    <property type="project" value="TreeGrafter"/>
</dbReference>
<proteinExistence type="predicted"/>
<dbReference type="GO" id="GO:0016887">
    <property type="term" value="F:ATP hydrolysis activity"/>
    <property type="evidence" value="ECO:0007669"/>
    <property type="project" value="RHEA"/>
</dbReference>
<keyword evidence="5" id="KW-0413">Isomerase</keyword>
<dbReference type="KEGG" id="rul:UC8_34690"/>
<dbReference type="Gene3D" id="3.40.50.300">
    <property type="entry name" value="P-loop containing nucleotide triphosphate hydrolases"/>
    <property type="match status" value="3"/>
</dbReference>
<dbReference type="EMBL" id="CP042914">
    <property type="protein sequence ID" value="QEG41448.1"/>
    <property type="molecule type" value="Genomic_DNA"/>
</dbReference>
<reference evidence="14 15" key="1">
    <citation type="submission" date="2019-08" db="EMBL/GenBank/DDBJ databases">
        <title>Deep-cultivation of Planctomycetes and their phenomic and genomic characterization uncovers novel biology.</title>
        <authorList>
            <person name="Wiegand S."/>
            <person name="Jogler M."/>
            <person name="Boedeker C."/>
            <person name="Pinto D."/>
            <person name="Vollmers J."/>
            <person name="Rivas-Marin E."/>
            <person name="Kohn T."/>
            <person name="Peeters S.H."/>
            <person name="Heuer A."/>
            <person name="Rast P."/>
            <person name="Oberbeckmann S."/>
            <person name="Bunk B."/>
            <person name="Jeske O."/>
            <person name="Meyerdierks A."/>
            <person name="Storesund J.E."/>
            <person name="Kallscheuer N."/>
            <person name="Luecker S."/>
            <person name="Lage O.M."/>
            <person name="Pohl T."/>
            <person name="Merkel B.J."/>
            <person name="Hornburger P."/>
            <person name="Mueller R.-W."/>
            <person name="Bruemmer F."/>
            <person name="Labrenz M."/>
            <person name="Spormann A.M."/>
            <person name="Op den Camp H."/>
            <person name="Overmann J."/>
            <person name="Amann R."/>
            <person name="Jetten M.S.M."/>
            <person name="Mascher T."/>
            <person name="Medema M.H."/>
            <person name="Devos D.P."/>
            <person name="Kaster A.-K."/>
            <person name="Ovreas L."/>
            <person name="Rohde M."/>
            <person name="Galperin M.Y."/>
            <person name="Jogler C."/>
        </authorList>
    </citation>
    <scope>NUCLEOTIDE SEQUENCE [LARGE SCALE GENOMIC DNA]</scope>
    <source>
        <strain evidence="14 15">UC8</strain>
    </source>
</reference>
<dbReference type="InterPro" id="IPR000212">
    <property type="entry name" value="DNA_helicase_UvrD/REP"/>
</dbReference>
<evidence type="ECO:0000256" key="5">
    <source>
        <dbReference type="ARBA" id="ARBA00023235"/>
    </source>
</evidence>
<evidence type="ECO:0000259" key="12">
    <source>
        <dbReference type="PROSITE" id="PS51198"/>
    </source>
</evidence>
<name>A0A5B9QQZ7_9BACT</name>
<keyword evidence="4 10" id="KW-0067">ATP-binding</keyword>
<evidence type="ECO:0000256" key="2">
    <source>
        <dbReference type="ARBA" id="ARBA00022801"/>
    </source>
</evidence>
<dbReference type="InterPro" id="IPR014016">
    <property type="entry name" value="UvrD-like_ATP-bd"/>
</dbReference>
<feature type="region of interest" description="Disordered" evidence="11">
    <location>
        <begin position="892"/>
        <end position="921"/>
    </location>
</feature>
<evidence type="ECO:0000256" key="1">
    <source>
        <dbReference type="ARBA" id="ARBA00022741"/>
    </source>
</evidence>
<feature type="domain" description="UvrD-like helicase ATP-binding" evidence="12">
    <location>
        <begin position="32"/>
        <end position="484"/>
    </location>
</feature>
<dbReference type="PANTHER" id="PTHR11070:SF2">
    <property type="entry name" value="ATP-DEPENDENT DNA HELICASE SRS2"/>
    <property type="match status" value="1"/>
</dbReference>
<keyword evidence="1 10" id="KW-0547">Nucleotide-binding</keyword>
<evidence type="ECO:0000313" key="15">
    <source>
        <dbReference type="Proteomes" id="UP000325286"/>
    </source>
</evidence>
<feature type="region of interest" description="Disordered" evidence="11">
    <location>
        <begin position="1"/>
        <end position="33"/>
    </location>
</feature>
<dbReference type="InterPro" id="IPR027417">
    <property type="entry name" value="P-loop_NTPase"/>
</dbReference>
<evidence type="ECO:0000256" key="11">
    <source>
        <dbReference type="SAM" id="MobiDB-lite"/>
    </source>
</evidence>
<dbReference type="RefSeq" id="WP_068131770.1">
    <property type="nucleotide sequence ID" value="NZ_CP042914.1"/>
</dbReference>
<dbReference type="Pfam" id="PF13361">
    <property type="entry name" value="UvrD_C"/>
    <property type="match status" value="1"/>
</dbReference>
<evidence type="ECO:0000256" key="3">
    <source>
        <dbReference type="ARBA" id="ARBA00022806"/>
    </source>
</evidence>